<name>A0AAV4MN80_CAEEX</name>
<comment type="caution">
    <text evidence="1">The sequence shown here is derived from an EMBL/GenBank/DDBJ whole genome shotgun (WGS) entry which is preliminary data.</text>
</comment>
<dbReference type="Proteomes" id="UP001054945">
    <property type="component" value="Unassembled WGS sequence"/>
</dbReference>
<organism evidence="1 2">
    <name type="scientific">Caerostris extrusa</name>
    <name type="common">Bark spider</name>
    <name type="synonym">Caerostris bankana</name>
    <dbReference type="NCBI Taxonomy" id="172846"/>
    <lineage>
        <taxon>Eukaryota</taxon>
        <taxon>Metazoa</taxon>
        <taxon>Ecdysozoa</taxon>
        <taxon>Arthropoda</taxon>
        <taxon>Chelicerata</taxon>
        <taxon>Arachnida</taxon>
        <taxon>Araneae</taxon>
        <taxon>Araneomorphae</taxon>
        <taxon>Entelegynae</taxon>
        <taxon>Araneoidea</taxon>
        <taxon>Araneidae</taxon>
        <taxon>Caerostris</taxon>
    </lineage>
</organism>
<evidence type="ECO:0000313" key="2">
    <source>
        <dbReference type="Proteomes" id="UP001054945"/>
    </source>
</evidence>
<accession>A0AAV4MN80</accession>
<protein>
    <submittedName>
        <fullName evidence="1">Uncharacterized protein</fullName>
    </submittedName>
</protein>
<proteinExistence type="predicted"/>
<keyword evidence="2" id="KW-1185">Reference proteome</keyword>
<gene>
    <name evidence="1" type="ORF">CEXT_539421</name>
</gene>
<sequence>MEIKSKRKVELQCKFTVSIHSVSKLRSYSDRNAKEASCRSSVKGNTIEELQFTLRSRLHKYASLSEYQKQEYLGNSSSTTALVVEVWGLDHTLVNSNPLRRVLSTQKPNLNTSFNKYIQE</sequence>
<evidence type="ECO:0000313" key="1">
    <source>
        <dbReference type="EMBL" id="GIX73295.1"/>
    </source>
</evidence>
<dbReference type="EMBL" id="BPLR01002399">
    <property type="protein sequence ID" value="GIX73295.1"/>
    <property type="molecule type" value="Genomic_DNA"/>
</dbReference>
<reference evidence="1 2" key="1">
    <citation type="submission" date="2021-06" db="EMBL/GenBank/DDBJ databases">
        <title>Caerostris extrusa draft genome.</title>
        <authorList>
            <person name="Kono N."/>
            <person name="Arakawa K."/>
        </authorList>
    </citation>
    <scope>NUCLEOTIDE SEQUENCE [LARGE SCALE GENOMIC DNA]</scope>
</reference>
<dbReference type="AlphaFoldDB" id="A0AAV4MN80"/>